<dbReference type="PANTHER" id="PTHR10285">
    <property type="entry name" value="URIDINE KINASE"/>
    <property type="match status" value="1"/>
</dbReference>
<gene>
    <name evidence="2" type="ORF">GNI_062220</name>
</gene>
<dbReference type="RefSeq" id="XP_011134576.1">
    <property type="nucleotide sequence ID" value="XM_011136274.1"/>
</dbReference>
<dbReference type="InterPro" id="IPR006083">
    <property type="entry name" value="PRK/URK"/>
</dbReference>
<dbReference type="OMA" id="EVWFVEV"/>
<sequence length="215" mass="23976">MVWRQAVGRVEDRLQKTGAARLVFLLGGGPGSGKTTLAEAVVEQLNSKHGAGYAVVVGMDGYHIPRACLSGEELRRRGAPWTIDGVGFVEAVKSLKRAWREEQDLWLPMFDHSTKDPVKRSVCVPKTAQVVVVEGLYVLLSTAPWNQVRTYADEAWYLPVDDQVAKERLAKRHFRAGIVSSLEEGRIQTELNDEKNARIIRGQLNTEDVIFLNPI</sequence>
<evidence type="ECO:0000259" key="1">
    <source>
        <dbReference type="Pfam" id="PF00485"/>
    </source>
</evidence>
<comment type="caution">
    <text evidence="2">The sequence shown here is derived from an EMBL/GenBank/DDBJ whole genome shotgun (WGS) entry which is preliminary data.</text>
</comment>
<name>A0A023B870_GRENI</name>
<evidence type="ECO:0000313" key="3">
    <source>
        <dbReference type="Proteomes" id="UP000019763"/>
    </source>
</evidence>
<accession>A0A023B870</accession>
<dbReference type="OrthoDB" id="10034502at2759"/>
<dbReference type="VEuPathDB" id="CryptoDB:GNI_062220"/>
<feature type="domain" description="Phosphoribulokinase/uridine kinase" evidence="1">
    <location>
        <begin position="26"/>
        <end position="165"/>
    </location>
</feature>
<dbReference type="eggNOG" id="KOG2702">
    <property type="taxonomic scope" value="Eukaryota"/>
</dbReference>
<proteinExistence type="predicted"/>
<keyword evidence="3" id="KW-1185">Reference proteome</keyword>
<dbReference type="InterPro" id="IPR027417">
    <property type="entry name" value="P-loop_NTPase"/>
</dbReference>
<dbReference type="GO" id="GO:0005524">
    <property type="term" value="F:ATP binding"/>
    <property type="evidence" value="ECO:0007669"/>
    <property type="project" value="InterPro"/>
</dbReference>
<reference evidence="2" key="1">
    <citation type="submission" date="2013-12" db="EMBL/GenBank/DDBJ databases">
        <authorList>
            <person name="Omoto C.K."/>
            <person name="Sibley D."/>
            <person name="Venepally P."/>
            <person name="Hadjithomas M."/>
            <person name="Karamycheva S."/>
            <person name="Brunk B."/>
            <person name="Roos D."/>
            <person name="Caler E."/>
            <person name="Lorenzi H."/>
        </authorList>
    </citation>
    <scope>NUCLEOTIDE SEQUENCE</scope>
</reference>
<protein>
    <submittedName>
        <fullName evidence="2">Phosphoribulokinase/uridine kinase</fullName>
    </submittedName>
</protein>
<dbReference type="SUPFAM" id="SSF52540">
    <property type="entry name" value="P-loop containing nucleoside triphosphate hydrolases"/>
    <property type="match status" value="1"/>
</dbReference>
<dbReference type="Pfam" id="PF00485">
    <property type="entry name" value="PRK"/>
    <property type="match status" value="1"/>
</dbReference>
<dbReference type="EMBL" id="AFNH02000471">
    <property type="protein sequence ID" value="EZG68471.1"/>
    <property type="molecule type" value="Genomic_DNA"/>
</dbReference>
<dbReference type="AlphaFoldDB" id="A0A023B870"/>
<dbReference type="Gene3D" id="3.40.50.300">
    <property type="entry name" value="P-loop containing nucleotide triphosphate hydrolases"/>
    <property type="match status" value="2"/>
</dbReference>
<dbReference type="GO" id="GO:0016301">
    <property type="term" value="F:kinase activity"/>
    <property type="evidence" value="ECO:0007669"/>
    <property type="project" value="UniProtKB-KW"/>
</dbReference>
<evidence type="ECO:0000313" key="2">
    <source>
        <dbReference type="EMBL" id="EZG68471.1"/>
    </source>
</evidence>
<organism evidence="2 3">
    <name type="scientific">Gregarina niphandrodes</name>
    <name type="common">Septate eugregarine</name>
    <dbReference type="NCBI Taxonomy" id="110365"/>
    <lineage>
        <taxon>Eukaryota</taxon>
        <taxon>Sar</taxon>
        <taxon>Alveolata</taxon>
        <taxon>Apicomplexa</taxon>
        <taxon>Conoidasida</taxon>
        <taxon>Gregarinasina</taxon>
        <taxon>Eugregarinorida</taxon>
        <taxon>Gregarinidae</taxon>
        <taxon>Gregarina</taxon>
    </lineage>
</organism>
<dbReference type="GeneID" id="22912279"/>
<dbReference type="Proteomes" id="UP000019763">
    <property type="component" value="Unassembled WGS sequence"/>
</dbReference>